<dbReference type="EMBL" id="BLKM01003281">
    <property type="protein sequence ID" value="GFG28177.1"/>
    <property type="molecule type" value="Genomic_DNA"/>
</dbReference>
<dbReference type="OrthoDB" id="10248897at2759"/>
<dbReference type="Proteomes" id="UP000502823">
    <property type="component" value="Unassembled WGS sequence"/>
</dbReference>
<keyword evidence="3" id="KW-1185">Reference proteome</keyword>
<dbReference type="InterPro" id="IPR023139">
    <property type="entry name" value="PBDC1-like_dom_sf"/>
</dbReference>
<accession>A0A6L2PDM4</accession>
<dbReference type="InterPro" id="IPR008476">
    <property type="entry name" value="PBDC1_metazoa/fungi"/>
</dbReference>
<organism evidence="2 3">
    <name type="scientific">Coptotermes formosanus</name>
    <name type="common">Formosan subterranean termite</name>
    <dbReference type="NCBI Taxonomy" id="36987"/>
    <lineage>
        <taxon>Eukaryota</taxon>
        <taxon>Metazoa</taxon>
        <taxon>Ecdysozoa</taxon>
        <taxon>Arthropoda</taxon>
        <taxon>Hexapoda</taxon>
        <taxon>Insecta</taxon>
        <taxon>Pterygota</taxon>
        <taxon>Neoptera</taxon>
        <taxon>Polyneoptera</taxon>
        <taxon>Dictyoptera</taxon>
        <taxon>Blattodea</taxon>
        <taxon>Blattoidea</taxon>
        <taxon>Termitoidae</taxon>
        <taxon>Rhinotermitidae</taxon>
        <taxon>Coptotermes</taxon>
    </lineage>
</organism>
<dbReference type="FunCoup" id="A0A6L2PDM4">
    <property type="interactions" value="1112"/>
</dbReference>
<evidence type="ECO:0000259" key="1">
    <source>
        <dbReference type="Pfam" id="PF04669"/>
    </source>
</evidence>
<feature type="domain" description="Polysaccharide biosynthesis" evidence="1">
    <location>
        <begin position="1"/>
        <end position="106"/>
    </location>
</feature>
<dbReference type="AlphaFoldDB" id="A0A6L2PDM4"/>
<comment type="caution">
    <text evidence="2">The sequence shown here is derived from an EMBL/GenBank/DDBJ whole genome shotgun (WGS) entry which is preliminary data.</text>
</comment>
<name>A0A6L2PDM4_COPFO</name>
<dbReference type="InterPro" id="IPR021148">
    <property type="entry name" value="Polysacc_synth_dom"/>
</dbReference>
<evidence type="ECO:0000313" key="3">
    <source>
        <dbReference type="Proteomes" id="UP000502823"/>
    </source>
</evidence>
<protein>
    <recommendedName>
        <fullName evidence="1">Polysaccharide biosynthesis domain-containing protein</fullName>
    </recommendedName>
</protein>
<sequence>ILCSVDPKLLKLTPHDDYIYKTFREEFPDFRVDRLDEDALKSSEAKQKWRPFCEKFNNVVEDYSFGTLLRLDHTGEYSEQNTILVTRIQFYAIELSRNREGLNDCIRIGDFLEGRPSLTLVLQTKWYIP</sequence>
<reference evidence="3" key="1">
    <citation type="submission" date="2020-01" db="EMBL/GenBank/DDBJ databases">
        <title>Draft genome sequence of the Termite Coptotermes fromosanus.</title>
        <authorList>
            <person name="Itakura S."/>
            <person name="Yosikawa Y."/>
            <person name="Umezawa K."/>
        </authorList>
    </citation>
    <scope>NUCLEOTIDE SEQUENCE [LARGE SCALE GENOMIC DNA]</scope>
</reference>
<evidence type="ECO:0000313" key="2">
    <source>
        <dbReference type="EMBL" id="GFG28177.1"/>
    </source>
</evidence>
<proteinExistence type="predicted"/>
<dbReference type="Gene3D" id="1.10.3560.10">
    <property type="entry name" value="yst0336 like domain"/>
    <property type="match status" value="1"/>
</dbReference>
<dbReference type="InParanoid" id="A0A6L2PDM4"/>
<feature type="non-terminal residue" evidence="2">
    <location>
        <position position="1"/>
    </location>
</feature>
<dbReference type="Pfam" id="PF04669">
    <property type="entry name" value="PBDC1"/>
    <property type="match status" value="1"/>
</dbReference>
<gene>
    <name evidence="2" type="ORF">Cfor_07829</name>
</gene>
<dbReference type="PANTHER" id="PTHR13410:SF9">
    <property type="entry name" value="PROTEIN PBDC1"/>
    <property type="match status" value="1"/>
</dbReference>
<dbReference type="PANTHER" id="PTHR13410">
    <property type="entry name" value="PROTEIN PBDC1"/>
    <property type="match status" value="1"/>
</dbReference>
<dbReference type="GO" id="GO:0005737">
    <property type="term" value="C:cytoplasm"/>
    <property type="evidence" value="ECO:0007669"/>
    <property type="project" value="TreeGrafter"/>
</dbReference>